<dbReference type="InterPro" id="IPR055635">
    <property type="entry name" value="DUF7211"/>
</dbReference>
<name>A0AA96EKR4_9CAUD</name>
<evidence type="ECO:0000313" key="1">
    <source>
        <dbReference type="EMBL" id="WNL48669.1"/>
    </source>
</evidence>
<proteinExistence type="predicted"/>
<dbReference type="Pfam" id="PF23847">
    <property type="entry name" value="DUF7211"/>
    <property type="match status" value="1"/>
</dbReference>
<sequence>MIYNAEISYTQDTIQHFGIKGMRWGHRNRKEYLTNRYISKGYNPKAAREKAKKRVNTEGKLKKAALIGGGVALAGLAAYGGYKGVKHLQAKQALRKAENAAVLARIKEGNKRLREQEKELRNMWGKDHDKGVRIQERFKQKAQFVNVFNAANASQSHTGRKIKDVTNSISKSEIGNRSRKLLN</sequence>
<dbReference type="EMBL" id="OR148986">
    <property type="protein sequence ID" value="WNL48669.1"/>
    <property type="molecule type" value="Genomic_DNA"/>
</dbReference>
<protein>
    <submittedName>
        <fullName evidence="1">Uncharacterized protein</fullName>
    </submittedName>
</protein>
<organism evidence="1">
    <name type="scientific">Caudovirus D_HF5_2C</name>
    <dbReference type="NCBI Taxonomy" id="3071196"/>
    <lineage>
        <taxon>Viruses</taxon>
        <taxon>Duplodnaviria</taxon>
        <taxon>Heunggongvirae</taxon>
        <taxon>Uroviricota</taxon>
        <taxon>Caudoviricetes</taxon>
    </lineage>
</organism>
<reference evidence="1" key="1">
    <citation type="submission" date="2023-06" db="EMBL/GenBank/DDBJ databases">
        <title>Characterization of diverse anelloviruses, cressdnaviruses, and phages in the human oral virome in North Carolina.</title>
        <authorList>
            <person name="Paietta E.N."/>
            <person name="Kraberger S."/>
            <person name="Custer J.M."/>
            <person name="Vargas K.L."/>
            <person name="Epsy C."/>
            <person name="Ehmke E."/>
            <person name="Yoder A.D."/>
            <person name="Varsani A."/>
        </authorList>
    </citation>
    <scope>NUCLEOTIDE SEQUENCE</scope>
    <source>
        <strain evidence="1">D_HF5_2C</strain>
    </source>
</reference>
<accession>A0AA96EKR4</accession>